<dbReference type="InterPro" id="IPR018968">
    <property type="entry name" value="Phasin"/>
</dbReference>
<reference evidence="2 3" key="1">
    <citation type="submission" date="2018-05" db="EMBL/GenBank/DDBJ databases">
        <title>Genomic Encyclopedia of Type Strains, Phase IV (KMG-V): Genome sequencing to study the core and pangenomes of soil and plant-associated prokaryotes.</title>
        <authorList>
            <person name="Whitman W."/>
        </authorList>
    </citation>
    <scope>NUCLEOTIDE SEQUENCE [LARGE SCALE GENOMIC DNA]</scope>
    <source>
        <strain evidence="2 3">SCZa-39</strain>
    </source>
</reference>
<protein>
    <submittedName>
        <fullName evidence="2">Phasin family protein</fullName>
    </submittedName>
</protein>
<evidence type="ECO:0000259" key="1">
    <source>
        <dbReference type="Pfam" id="PF09361"/>
    </source>
</evidence>
<dbReference type="Pfam" id="PF09361">
    <property type="entry name" value="Phasin_2"/>
    <property type="match status" value="1"/>
</dbReference>
<keyword evidence="3" id="KW-1185">Reference proteome</keyword>
<dbReference type="Proteomes" id="UP000245712">
    <property type="component" value="Unassembled WGS sequence"/>
</dbReference>
<dbReference type="NCBIfam" id="TIGR01841">
    <property type="entry name" value="phasin"/>
    <property type="match status" value="1"/>
</dbReference>
<proteinExistence type="predicted"/>
<name>A0ABX5KC31_9BURK</name>
<dbReference type="EMBL" id="QEOB01000022">
    <property type="protein sequence ID" value="PVX73246.1"/>
    <property type="molecule type" value="Genomic_DNA"/>
</dbReference>
<comment type="caution">
    <text evidence="2">The sequence shown here is derived from an EMBL/GenBank/DDBJ whole genome shotgun (WGS) entry which is preliminary data.</text>
</comment>
<dbReference type="InterPro" id="IPR010127">
    <property type="entry name" value="Phasin_subfam-1"/>
</dbReference>
<evidence type="ECO:0000313" key="3">
    <source>
        <dbReference type="Proteomes" id="UP000245712"/>
    </source>
</evidence>
<organism evidence="2 3">
    <name type="scientific">Paraburkholderia unamae</name>
    <dbReference type="NCBI Taxonomy" id="219649"/>
    <lineage>
        <taxon>Bacteria</taxon>
        <taxon>Pseudomonadati</taxon>
        <taxon>Pseudomonadota</taxon>
        <taxon>Betaproteobacteria</taxon>
        <taxon>Burkholderiales</taxon>
        <taxon>Burkholderiaceae</taxon>
        <taxon>Paraburkholderia</taxon>
    </lineage>
</organism>
<dbReference type="RefSeq" id="WP_165842073.1">
    <property type="nucleotide sequence ID" value="NZ_QEOB01000022.1"/>
</dbReference>
<accession>A0ABX5KC31</accession>
<feature type="domain" description="Phasin" evidence="1">
    <location>
        <begin position="7"/>
        <end position="104"/>
    </location>
</feature>
<evidence type="ECO:0000313" key="2">
    <source>
        <dbReference type="EMBL" id="PVX73246.1"/>
    </source>
</evidence>
<sequence length="188" mass="19639">MSVTAPEQFRANYQAGVTAFFALTKPMLDSMQAVVDLNVQAGRAAMAESEATLKGALQSSNPVEFFTQQLGASQQAAAKAASYSRHLFDIASHAHNEWMQAAQAHSGEHEQRFKAFSEGLTQHAPAGSGAFIAAMNSTFAAVNNAAETMRGVTRQAIETAQSNLQNVAASVPEVAQPAAAKAAGTAKA</sequence>
<gene>
    <name evidence="2" type="ORF">C7402_122136</name>
</gene>